<accession>B5CLT2</accession>
<dbReference type="AlphaFoldDB" id="B5CLT2"/>
<name>B5CLT2_9FIRM</name>
<organism evidence="1 2">
    <name type="scientific">[Ruminococcus] lactaris ATCC 29176</name>
    <dbReference type="NCBI Taxonomy" id="471875"/>
    <lineage>
        <taxon>Bacteria</taxon>
        <taxon>Bacillati</taxon>
        <taxon>Bacillota</taxon>
        <taxon>Clostridia</taxon>
        <taxon>Lachnospirales</taxon>
        <taxon>Lachnospiraceae</taxon>
        <taxon>Mediterraneibacter</taxon>
    </lineage>
</organism>
<sequence length="54" mass="6175">MKVWESTVHRKIQQNRGGSMAFSENVTEKKKEQQSLVQFLCSEEVNNAYAKEAG</sequence>
<reference evidence="1 2" key="2">
    <citation type="submission" date="2008-08" db="EMBL/GenBank/DDBJ databases">
        <authorList>
            <person name="Fulton L."/>
            <person name="Clifton S."/>
            <person name="Fulton B."/>
            <person name="Xu J."/>
            <person name="Minx P."/>
            <person name="Pepin K.H."/>
            <person name="Johnson M."/>
            <person name="Bhonagiri V."/>
            <person name="Nash W.E."/>
            <person name="Mardis E.R."/>
            <person name="Wilson R.K."/>
        </authorList>
    </citation>
    <scope>NUCLEOTIDE SEQUENCE [LARGE SCALE GENOMIC DNA]</scope>
    <source>
        <strain evidence="1 2">ATCC 29176</strain>
    </source>
</reference>
<proteinExistence type="predicted"/>
<dbReference type="HOGENOM" id="CLU_3047711_0_0_9"/>
<evidence type="ECO:0000313" key="2">
    <source>
        <dbReference type="Proteomes" id="UP000003254"/>
    </source>
</evidence>
<gene>
    <name evidence="1" type="ORF">RUMLAC_00406</name>
</gene>
<protein>
    <submittedName>
        <fullName evidence="1">Uncharacterized protein</fullName>
    </submittedName>
</protein>
<dbReference type="EMBL" id="ABOU02000017">
    <property type="protein sequence ID" value="EDY33650.1"/>
    <property type="molecule type" value="Genomic_DNA"/>
</dbReference>
<keyword evidence="2" id="KW-1185">Reference proteome</keyword>
<reference evidence="1 2" key="1">
    <citation type="submission" date="2008-08" db="EMBL/GenBank/DDBJ databases">
        <title>Draft genome sequence of Ruminococcus lactaris ATCC 29176.</title>
        <authorList>
            <person name="Sudarsanam P."/>
            <person name="Ley R."/>
            <person name="Guruge J."/>
            <person name="Turnbaugh P.J."/>
            <person name="Mahowald M."/>
            <person name="Liep D."/>
            <person name="Gordon J."/>
        </authorList>
    </citation>
    <scope>NUCLEOTIDE SEQUENCE [LARGE SCALE GENOMIC DNA]</scope>
    <source>
        <strain evidence="1 2">ATCC 29176</strain>
    </source>
</reference>
<dbReference type="Proteomes" id="UP000003254">
    <property type="component" value="Unassembled WGS sequence"/>
</dbReference>
<evidence type="ECO:0000313" key="1">
    <source>
        <dbReference type="EMBL" id="EDY33650.1"/>
    </source>
</evidence>
<comment type="caution">
    <text evidence="1">The sequence shown here is derived from an EMBL/GenBank/DDBJ whole genome shotgun (WGS) entry which is preliminary data.</text>
</comment>